<dbReference type="InterPro" id="IPR050925">
    <property type="entry name" value="Rhomboid_protease_S54"/>
</dbReference>
<keyword evidence="3 7" id="KW-0812">Transmembrane</keyword>
<evidence type="ECO:0000256" key="6">
    <source>
        <dbReference type="ARBA" id="ARBA00023136"/>
    </source>
</evidence>
<proteinExistence type="inferred from homology"/>
<evidence type="ECO:0000256" key="1">
    <source>
        <dbReference type="ARBA" id="ARBA00004141"/>
    </source>
</evidence>
<feature type="transmembrane region" description="Helical" evidence="7">
    <location>
        <begin position="195"/>
        <end position="212"/>
    </location>
</feature>
<dbReference type="SUPFAM" id="SSF144091">
    <property type="entry name" value="Rhomboid-like"/>
    <property type="match status" value="1"/>
</dbReference>
<dbReference type="Proteomes" id="UP000601597">
    <property type="component" value="Unassembled WGS sequence"/>
</dbReference>
<evidence type="ECO:0000259" key="8">
    <source>
        <dbReference type="Pfam" id="PF01694"/>
    </source>
</evidence>
<organism evidence="9 10">
    <name type="scientific">Marinobacter zhanjiangensis</name>
    <dbReference type="NCBI Taxonomy" id="578215"/>
    <lineage>
        <taxon>Bacteria</taxon>
        <taxon>Pseudomonadati</taxon>
        <taxon>Pseudomonadota</taxon>
        <taxon>Gammaproteobacteria</taxon>
        <taxon>Pseudomonadales</taxon>
        <taxon>Marinobacteraceae</taxon>
        <taxon>Marinobacter</taxon>
    </lineage>
</organism>
<accession>A0ABQ3AJV7</accession>
<keyword evidence="4" id="KW-0378">Hydrolase</keyword>
<dbReference type="PANTHER" id="PTHR43731:SF14">
    <property type="entry name" value="PRESENILIN-ASSOCIATED RHOMBOID-LIKE PROTEIN, MITOCHONDRIAL"/>
    <property type="match status" value="1"/>
</dbReference>
<comment type="subcellular location">
    <subcellularLocation>
        <location evidence="1">Membrane</location>
        <topology evidence="1">Multi-pass membrane protein</topology>
    </subcellularLocation>
</comment>
<feature type="transmembrane region" description="Helical" evidence="7">
    <location>
        <begin position="283"/>
        <end position="301"/>
    </location>
</feature>
<name>A0ABQ3AJV7_9GAMM</name>
<evidence type="ECO:0000256" key="2">
    <source>
        <dbReference type="ARBA" id="ARBA00009045"/>
    </source>
</evidence>
<dbReference type="InterPro" id="IPR035952">
    <property type="entry name" value="Rhomboid-like_sf"/>
</dbReference>
<feature type="transmembrane region" description="Helical" evidence="7">
    <location>
        <begin position="218"/>
        <end position="238"/>
    </location>
</feature>
<reference evidence="10" key="1">
    <citation type="journal article" date="2019" name="Int. J. Syst. Evol. Microbiol.">
        <title>The Global Catalogue of Microorganisms (GCM) 10K type strain sequencing project: providing services to taxonomists for standard genome sequencing and annotation.</title>
        <authorList>
            <consortium name="The Broad Institute Genomics Platform"/>
            <consortium name="The Broad Institute Genome Sequencing Center for Infectious Disease"/>
            <person name="Wu L."/>
            <person name="Ma J."/>
        </authorList>
    </citation>
    <scope>NUCLEOTIDE SEQUENCE [LARGE SCALE GENOMIC DNA]</scope>
    <source>
        <strain evidence="10">KCTC 22280</strain>
    </source>
</reference>
<dbReference type="Pfam" id="PF01694">
    <property type="entry name" value="Rhomboid"/>
    <property type="match status" value="1"/>
</dbReference>
<keyword evidence="10" id="KW-1185">Reference proteome</keyword>
<feature type="domain" description="Peptidase S54 rhomboid" evidence="8">
    <location>
        <begin position="155"/>
        <end position="301"/>
    </location>
</feature>
<dbReference type="PANTHER" id="PTHR43731">
    <property type="entry name" value="RHOMBOID PROTEASE"/>
    <property type="match status" value="1"/>
</dbReference>
<keyword evidence="6 7" id="KW-0472">Membrane</keyword>
<keyword evidence="5 7" id="KW-1133">Transmembrane helix</keyword>
<feature type="transmembrane region" description="Helical" evidence="7">
    <location>
        <begin position="245"/>
        <end position="268"/>
    </location>
</feature>
<dbReference type="EMBL" id="BMXV01000001">
    <property type="protein sequence ID" value="GGY58724.1"/>
    <property type="molecule type" value="Genomic_DNA"/>
</dbReference>
<sequence>MLIIPAEKKVDWKRPPWMTFALMLASLLAFLLYQGKDPELTEGAVRSYLEAELDRLEAPLYQDYLEREISLEGNTDLQVTLDWVEYLKTEGDRVGLASIILSDQAFYRYLQDNRDLLMTSRERSLWQSQREQIQQQYISRLSAYEAGLMPSDLNFYSLITYQFLHGGWDHLIGNMLFLFLLGFTVEKALGPGRYLLAYLLCGVVAGLTHVAFNWGEAVPLVGASGSVSGLMGMYVAFFGLRKIRFFYYLGVYFNYFRAPALVILPIWVGKEIYHYWASGGDGIAYLAHAGGLLAGAALILLSGRGWFQARESFYEPEVEEQDEAFTREYARAMEALARMDFTQARQRFEALWQAHPDRPVILEHLYHLDKLRPDQPAYRQRAVALMHQYLRLQQPENLLATWQEYLDLAESDQPLPPEEHNRVLFAALRSDDLKLAEKAFARLKATGGVDMVREAGRLLAEEFSKRQMEPRANEYRMLLKGL</sequence>
<dbReference type="RefSeq" id="WP_189571273.1">
    <property type="nucleotide sequence ID" value="NZ_BMXV01000001.1"/>
</dbReference>
<dbReference type="InterPro" id="IPR022764">
    <property type="entry name" value="Peptidase_S54_rhomboid_dom"/>
</dbReference>
<evidence type="ECO:0000256" key="7">
    <source>
        <dbReference type="SAM" id="Phobius"/>
    </source>
</evidence>
<evidence type="ECO:0000256" key="5">
    <source>
        <dbReference type="ARBA" id="ARBA00022989"/>
    </source>
</evidence>
<comment type="caution">
    <text evidence="9">The sequence shown here is derived from an EMBL/GenBank/DDBJ whole genome shotgun (WGS) entry which is preliminary data.</text>
</comment>
<comment type="similarity">
    <text evidence="2">Belongs to the peptidase S54 family.</text>
</comment>
<evidence type="ECO:0000256" key="4">
    <source>
        <dbReference type="ARBA" id="ARBA00022801"/>
    </source>
</evidence>
<evidence type="ECO:0000313" key="9">
    <source>
        <dbReference type="EMBL" id="GGY58724.1"/>
    </source>
</evidence>
<evidence type="ECO:0000313" key="10">
    <source>
        <dbReference type="Proteomes" id="UP000601597"/>
    </source>
</evidence>
<protein>
    <recommendedName>
        <fullName evidence="8">Peptidase S54 rhomboid domain-containing protein</fullName>
    </recommendedName>
</protein>
<feature type="transmembrane region" description="Helical" evidence="7">
    <location>
        <begin position="16"/>
        <end position="33"/>
    </location>
</feature>
<dbReference type="Gene3D" id="1.20.1540.10">
    <property type="entry name" value="Rhomboid-like"/>
    <property type="match status" value="1"/>
</dbReference>
<evidence type="ECO:0000256" key="3">
    <source>
        <dbReference type="ARBA" id="ARBA00022692"/>
    </source>
</evidence>
<gene>
    <name evidence="9" type="ORF">GCM10007071_01080</name>
</gene>